<dbReference type="EMBL" id="LGRX02020853">
    <property type="protein sequence ID" value="KAK3257209.1"/>
    <property type="molecule type" value="Genomic_DNA"/>
</dbReference>
<dbReference type="Proteomes" id="UP001190700">
    <property type="component" value="Unassembled WGS sequence"/>
</dbReference>
<feature type="compositionally biased region" description="Basic and acidic residues" evidence="1">
    <location>
        <begin position="93"/>
        <end position="107"/>
    </location>
</feature>
<gene>
    <name evidence="2" type="ORF">CYMTET_33696</name>
</gene>
<proteinExistence type="predicted"/>
<accession>A0AAE0KQY0</accession>
<dbReference type="AlphaFoldDB" id="A0AAE0KQY0"/>
<comment type="caution">
    <text evidence="2">The sequence shown here is derived from an EMBL/GenBank/DDBJ whole genome shotgun (WGS) entry which is preliminary data.</text>
</comment>
<feature type="region of interest" description="Disordered" evidence="1">
    <location>
        <begin position="61"/>
        <end position="165"/>
    </location>
</feature>
<keyword evidence="3" id="KW-1185">Reference proteome</keyword>
<feature type="compositionally biased region" description="Basic and acidic residues" evidence="1">
    <location>
        <begin position="7"/>
        <end position="18"/>
    </location>
</feature>
<feature type="region of interest" description="Disordered" evidence="1">
    <location>
        <begin position="1"/>
        <end position="23"/>
    </location>
</feature>
<organism evidence="2 3">
    <name type="scientific">Cymbomonas tetramitiformis</name>
    <dbReference type="NCBI Taxonomy" id="36881"/>
    <lineage>
        <taxon>Eukaryota</taxon>
        <taxon>Viridiplantae</taxon>
        <taxon>Chlorophyta</taxon>
        <taxon>Pyramimonadophyceae</taxon>
        <taxon>Pyramimonadales</taxon>
        <taxon>Pyramimonadaceae</taxon>
        <taxon>Cymbomonas</taxon>
    </lineage>
</organism>
<sequence length="200" mass="21459">MVRHASLHSDRTQRKMEEVPIAEGTDLKEVLKDWQDRLAMKRSLSGAGVVELGFVAAAAALNSQEGSKDEGSDGSAEDLSDELESSPSSDEGSDSKHQLPSDPDKAGNHVAQWENVGLQGKGSSERPAATPASPGWTPASPGWTPASRERLPASPGWTPASPERIPTLIKGTVPQMVGQEDNQLTQAERRMRYHQNQGSN</sequence>
<evidence type="ECO:0000313" key="2">
    <source>
        <dbReference type="EMBL" id="KAK3257209.1"/>
    </source>
</evidence>
<name>A0AAE0KQY0_9CHLO</name>
<evidence type="ECO:0000313" key="3">
    <source>
        <dbReference type="Proteomes" id="UP001190700"/>
    </source>
</evidence>
<reference evidence="2 3" key="1">
    <citation type="journal article" date="2015" name="Genome Biol. Evol.">
        <title>Comparative Genomics of a Bacterivorous Green Alga Reveals Evolutionary Causalities and Consequences of Phago-Mixotrophic Mode of Nutrition.</title>
        <authorList>
            <person name="Burns J.A."/>
            <person name="Paasch A."/>
            <person name="Narechania A."/>
            <person name="Kim E."/>
        </authorList>
    </citation>
    <scope>NUCLEOTIDE SEQUENCE [LARGE SCALE GENOMIC DNA]</scope>
    <source>
        <strain evidence="2 3">PLY_AMNH</strain>
    </source>
</reference>
<protein>
    <submittedName>
        <fullName evidence="2">Uncharacterized protein</fullName>
    </submittedName>
</protein>
<evidence type="ECO:0000256" key="1">
    <source>
        <dbReference type="SAM" id="MobiDB-lite"/>
    </source>
</evidence>
<feature type="compositionally biased region" description="Acidic residues" evidence="1">
    <location>
        <begin position="75"/>
        <end position="84"/>
    </location>
</feature>